<gene>
    <name evidence="3" type="ORF">Acr_20g0011520</name>
</gene>
<dbReference type="Pfam" id="PF01535">
    <property type="entry name" value="PPR"/>
    <property type="match status" value="3"/>
</dbReference>
<dbReference type="Proteomes" id="UP000585474">
    <property type="component" value="Unassembled WGS sequence"/>
</dbReference>
<dbReference type="InterPro" id="IPR046960">
    <property type="entry name" value="PPR_At4g14850-like_plant"/>
</dbReference>
<dbReference type="GO" id="GO:0009451">
    <property type="term" value="P:RNA modification"/>
    <property type="evidence" value="ECO:0007669"/>
    <property type="project" value="InterPro"/>
</dbReference>
<dbReference type="InterPro" id="IPR011990">
    <property type="entry name" value="TPR-like_helical_dom_sf"/>
</dbReference>
<accession>A0A7J0GEX6</accession>
<dbReference type="NCBIfam" id="TIGR00756">
    <property type="entry name" value="PPR"/>
    <property type="match status" value="5"/>
</dbReference>
<evidence type="ECO:0000313" key="3">
    <source>
        <dbReference type="EMBL" id="GFZ09344.1"/>
    </source>
</evidence>
<protein>
    <submittedName>
        <fullName evidence="3">Pentatricopeptide (PPR) repeat-containing protein</fullName>
    </submittedName>
</protein>
<keyword evidence="1" id="KW-0677">Repeat</keyword>
<feature type="repeat" description="PPR" evidence="2">
    <location>
        <begin position="386"/>
        <end position="420"/>
    </location>
</feature>
<dbReference type="PANTHER" id="PTHR24015">
    <property type="entry name" value="OS07G0578800 PROTEIN-RELATED"/>
    <property type="match status" value="1"/>
</dbReference>
<evidence type="ECO:0000256" key="2">
    <source>
        <dbReference type="PROSITE-ProRule" id="PRU00708"/>
    </source>
</evidence>
<proteinExistence type="predicted"/>
<dbReference type="InterPro" id="IPR002885">
    <property type="entry name" value="PPR_rpt"/>
</dbReference>
<name>A0A7J0GEX6_9ERIC</name>
<evidence type="ECO:0000256" key="1">
    <source>
        <dbReference type="ARBA" id="ARBA00022737"/>
    </source>
</evidence>
<dbReference type="FunFam" id="1.25.40.10:FF:001822">
    <property type="entry name" value="Pentatricopeptide repeat-containing family protein"/>
    <property type="match status" value="1"/>
</dbReference>
<sequence length="476" mass="52355">MSCAVRLRTGNSPSSITHIYDKLLESKSLRHGKIVHQHLLKNTSHNSPILLAKLTRLYITCNELDLASRVFRTIPSPQRKNNVVLWNHMIRAYAWKGPFDRAIDLYYEMIESGVTPTNFTYPFVLKACSSLQALQDGKRIHDHARRLGLESDVYICTALVDFYAKCGCLVDARKVFDKMSDTDVVAWNAMISGSSLHGLYGDTMRLIVQMQEAGLSPNSSTVAAILPAIGEGNQLSQGKTVHAYCVRRSFHSDVVVATGLLDMYGKCGSLVYASRTFDIMGVKNEVTWGAMIGAYISWDFVSEALELYNQMLLGDGICSSPVVIGSVLRACTKLTDLRGGRRVHGYIIKAGFDYSLMMGNTLLSMYAKCGTVEDVVRLFDEMGVKDYVTYNAIISGCAQNGKAKEAIVIFQEMQLSGIEPDLATMVGFLPACSHLAALRHGACAHCFSVVSGFTTETSICNALIDMDGICNCGDFW</sequence>
<dbReference type="PANTHER" id="PTHR24015:SF548">
    <property type="entry name" value="OS08G0340900 PROTEIN"/>
    <property type="match status" value="1"/>
</dbReference>
<feature type="repeat" description="PPR" evidence="2">
    <location>
        <begin position="82"/>
        <end position="116"/>
    </location>
</feature>
<dbReference type="PROSITE" id="PS51375">
    <property type="entry name" value="PPR"/>
    <property type="match status" value="3"/>
</dbReference>
<keyword evidence="4" id="KW-1185">Reference proteome</keyword>
<dbReference type="Pfam" id="PF13041">
    <property type="entry name" value="PPR_2"/>
    <property type="match status" value="2"/>
</dbReference>
<organism evidence="3 4">
    <name type="scientific">Actinidia rufa</name>
    <dbReference type="NCBI Taxonomy" id="165716"/>
    <lineage>
        <taxon>Eukaryota</taxon>
        <taxon>Viridiplantae</taxon>
        <taxon>Streptophyta</taxon>
        <taxon>Embryophyta</taxon>
        <taxon>Tracheophyta</taxon>
        <taxon>Spermatophyta</taxon>
        <taxon>Magnoliopsida</taxon>
        <taxon>eudicotyledons</taxon>
        <taxon>Gunneridae</taxon>
        <taxon>Pentapetalae</taxon>
        <taxon>asterids</taxon>
        <taxon>Ericales</taxon>
        <taxon>Actinidiaceae</taxon>
        <taxon>Actinidia</taxon>
    </lineage>
</organism>
<dbReference type="AlphaFoldDB" id="A0A7J0GEX6"/>
<evidence type="ECO:0000313" key="4">
    <source>
        <dbReference type="Proteomes" id="UP000585474"/>
    </source>
</evidence>
<dbReference type="FunFam" id="1.25.40.10:FF:000607">
    <property type="entry name" value="Pentatricopeptide repeat-containing protein, mitochondrial"/>
    <property type="match status" value="1"/>
</dbReference>
<dbReference type="FunFam" id="1.25.40.10:FF:000031">
    <property type="entry name" value="Pentatricopeptide repeat-containing protein mitochondrial"/>
    <property type="match status" value="1"/>
</dbReference>
<comment type="caution">
    <text evidence="3">The sequence shown here is derived from an EMBL/GenBank/DDBJ whole genome shotgun (WGS) entry which is preliminary data.</text>
</comment>
<dbReference type="EMBL" id="BJWL01000020">
    <property type="protein sequence ID" value="GFZ09344.1"/>
    <property type="molecule type" value="Genomic_DNA"/>
</dbReference>
<feature type="repeat" description="PPR" evidence="2">
    <location>
        <begin position="183"/>
        <end position="217"/>
    </location>
</feature>
<dbReference type="GO" id="GO:0003723">
    <property type="term" value="F:RNA binding"/>
    <property type="evidence" value="ECO:0007669"/>
    <property type="project" value="InterPro"/>
</dbReference>
<reference evidence="3 4" key="1">
    <citation type="submission" date="2019-07" db="EMBL/GenBank/DDBJ databases">
        <title>De Novo Assembly of kiwifruit Actinidia rufa.</title>
        <authorList>
            <person name="Sugita-Konishi S."/>
            <person name="Sato K."/>
            <person name="Mori E."/>
            <person name="Abe Y."/>
            <person name="Kisaki G."/>
            <person name="Hamano K."/>
            <person name="Suezawa K."/>
            <person name="Otani M."/>
            <person name="Fukuda T."/>
            <person name="Manabe T."/>
            <person name="Gomi K."/>
            <person name="Tabuchi M."/>
            <person name="Akimitsu K."/>
            <person name="Kataoka I."/>
        </authorList>
    </citation>
    <scope>NUCLEOTIDE SEQUENCE [LARGE SCALE GENOMIC DNA]</scope>
    <source>
        <strain evidence="4">cv. Fuchu</strain>
    </source>
</reference>
<dbReference type="Pfam" id="PF13812">
    <property type="entry name" value="PPR_3"/>
    <property type="match status" value="1"/>
</dbReference>
<dbReference type="OrthoDB" id="185373at2759"/>
<dbReference type="Gene3D" id="1.25.40.10">
    <property type="entry name" value="Tetratricopeptide repeat domain"/>
    <property type="match status" value="3"/>
</dbReference>